<evidence type="ECO:0000313" key="2">
    <source>
        <dbReference type="EMBL" id="GFE08135.1"/>
    </source>
</evidence>
<evidence type="ECO:0000256" key="1">
    <source>
        <dbReference type="SAM" id="MobiDB-lite"/>
    </source>
</evidence>
<dbReference type="AlphaFoldDB" id="A0A640SEY3"/>
<feature type="region of interest" description="Disordered" evidence="1">
    <location>
        <begin position="1"/>
        <end position="32"/>
    </location>
</feature>
<feature type="region of interest" description="Disordered" evidence="1">
    <location>
        <begin position="72"/>
        <end position="122"/>
    </location>
</feature>
<proteinExistence type="predicted"/>
<comment type="caution">
    <text evidence="2">The sequence shown here is derived from an EMBL/GenBank/DDBJ whole genome shotgun (WGS) entry which is preliminary data.</text>
</comment>
<dbReference type="EMBL" id="BLIN01000005">
    <property type="protein sequence ID" value="GFE08135.1"/>
    <property type="molecule type" value="Genomic_DNA"/>
</dbReference>
<feature type="compositionally biased region" description="Polar residues" evidence="1">
    <location>
        <begin position="1"/>
        <end position="14"/>
    </location>
</feature>
<sequence>MLLDQQMSDTQASQEQRRGQADQGPAHDEYRHPVFDGGIHCVLQLQGRLRQMEHECPAEDLFDHGSPAWLTDLAPPVGPGHDRIRDAPRTTGQGAPTIRLSHPDRTGTDDAPLGPSGPEGDA</sequence>
<protein>
    <submittedName>
        <fullName evidence="2">Uncharacterized protein</fullName>
    </submittedName>
</protein>
<reference evidence="2 3" key="1">
    <citation type="submission" date="2019-12" db="EMBL/GenBank/DDBJ databases">
        <title>Whole genome shotgun sequence of Streptomyces caniferus NBRC 15389.</title>
        <authorList>
            <person name="Ichikawa N."/>
            <person name="Kimura A."/>
            <person name="Kitahashi Y."/>
            <person name="Komaki H."/>
            <person name="Tamura T."/>
        </authorList>
    </citation>
    <scope>NUCLEOTIDE SEQUENCE [LARGE SCALE GENOMIC DNA]</scope>
    <source>
        <strain evidence="2 3">NBRC 15389</strain>
    </source>
</reference>
<accession>A0A640SEY3</accession>
<gene>
    <name evidence="2" type="ORF">Scani_44030</name>
</gene>
<dbReference type="Proteomes" id="UP000435837">
    <property type="component" value="Unassembled WGS sequence"/>
</dbReference>
<organism evidence="2 3">
    <name type="scientific">Streptomyces caniferus</name>
    <dbReference type="NCBI Taxonomy" id="285557"/>
    <lineage>
        <taxon>Bacteria</taxon>
        <taxon>Bacillati</taxon>
        <taxon>Actinomycetota</taxon>
        <taxon>Actinomycetes</taxon>
        <taxon>Kitasatosporales</taxon>
        <taxon>Streptomycetaceae</taxon>
        <taxon>Streptomyces</taxon>
    </lineage>
</organism>
<evidence type="ECO:0000313" key="3">
    <source>
        <dbReference type="Proteomes" id="UP000435837"/>
    </source>
</evidence>
<name>A0A640SEY3_9ACTN</name>
<feature type="compositionally biased region" description="Basic and acidic residues" evidence="1">
    <location>
        <begin position="15"/>
        <end position="32"/>
    </location>
</feature>